<sequence>MTDAGPALAALVAAGSDAAAVVAILNDHRSAFDRLIGLRFTLASADAVEAEVPVTPQLLQPYGLVHGGVYATIVETLASSGAALWAAARGQSTVGLENSTSFLQGTRGGTLRARATPLQRGRRTQVWSVEIRDDDGRTVSSGRVRMLCLDGGATVAGESLALRRDGE</sequence>
<dbReference type="NCBIfam" id="TIGR00369">
    <property type="entry name" value="unchar_dom_1"/>
    <property type="match status" value="1"/>
</dbReference>
<dbReference type="PANTHER" id="PTHR43240">
    <property type="entry name" value="1,4-DIHYDROXY-2-NAPHTHOYL-COA THIOESTERASE 1"/>
    <property type="match status" value="1"/>
</dbReference>
<evidence type="ECO:0000256" key="1">
    <source>
        <dbReference type="ARBA" id="ARBA00008324"/>
    </source>
</evidence>
<evidence type="ECO:0000256" key="2">
    <source>
        <dbReference type="ARBA" id="ARBA00022801"/>
    </source>
</evidence>
<accession>A0ABS7U2T1</accession>
<dbReference type="Gene3D" id="3.10.129.10">
    <property type="entry name" value="Hotdog Thioesterase"/>
    <property type="match status" value="1"/>
</dbReference>
<dbReference type="InterPro" id="IPR003736">
    <property type="entry name" value="PAAI_dom"/>
</dbReference>
<dbReference type="InterPro" id="IPR029069">
    <property type="entry name" value="HotDog_dom_sf"/>
</dbReference>
<proteinExistence type="inferred from homology"/>
<protein>
    <submittedName>
        <fullName evidence="4">PaaI family thioesterase</fullName>
    </submittedName>
</protein>
<keyword evidence="5" id="KW-1185">Reference proteome</keyword>
<organism evidence="4 5">
    <name type="scientific">Nannocystis pusilla</name>
    <dbReference type="NCBI Taxonomy" id="889268"/>
    <lineage>
        <taxon>Bacteria</taxon>
        <taxon>Pseudomonadati</taxon>
        <taxon>Myxococcota</taxon>
        <taxon>Polyangia</taxon>
        <taxon>Nannocystales</taxon>
        <taxon>Nannocystaceae</taxon>
        <taxon>Nannocystis</taxon>
    </lineage>
</organism>
<dbReference type="Proteomes" id="UP001139031">
    <property type="component" value="Unassembled WGS sequence"/>
</dbReference>
<keyword evidence="2" id="KW-0378">Hydrolase</keyword>
<gene>
    <name evidence="4" type="ORF">K7C98_36800</name>
</gene>
<comment type="similarity">
    <text evidence="1">Belongs to the thioesterase PaaI family.</text>
</comment>
<dbReference type="RefSeq" id="WP_224196557.1">
    <property type="nucleotide sequence ID" value="NZ_JAIRAU010000052.1"/>
</dbReference>
<evidence type="ECO:0000259" key="3">
    <source>
        <dbReference type="Pfam" id="PF03061"/>
    </source>
</evidence>
<reference evidence="4" key="1">
    <citation type="submission" date="2021-08" db="EMBL/GenBank/DDBJ databases">
        <authorList>
            <person name="Stevens D.C."/>
        </authorList>
    </citation>
    <scope>NUCLEOTIDE SEQUENCE</scope>
    <source>
        <strain evidence="4">DSM 53165</strain>
    </source>
</reference>
<dbReference type="PANTHER" id="PTHR43240:SF5">
    <property type="entry name" value="1,4-DIHYDROXY-2-NAPHTHOYL-COA THIOESTERASE 1"/>
    <property type="match status" value="1"/>
</dbReference>
<comment type="caution">
    <text evidence="4">The sequence shown here is derived from an EMBL/GenBank/DDBJ whole genome shotgun (WGS) entry which is preliminary data.</text>
</comment>
<dbReference type="InterPro" id="IPR006683">
    <property type="entry name" value="Thioestr_dom"/>
</dbReference>
<evidence type="ECO:0000313" key="5">
    <source>
        <dbReference type="Proteomes" id="UP001139031"/>
    </source>
</evidence>
<feature type="domain" description="Thioesterase" evidence="3">
    <location>
        <begin position="62"/>
        <end position="139"/>
    </location>
</feature>
<dbReference type="CDD" id="cd03443">
    <property type="entry name" value="PaaI_thioesterase"/>
    <property type="match status" value="1"/>
</dbReference>
<evidence type="ECO:0000313" key="4">
    <source>
        <dbReference type="EMBL" id="MBZ5714824.1"/>
    </source>
</evidence>
<dbReference type="Pfam" id="PF03061">
    <property type="entry name" value="4HBT"/>
    <property type="match status" value="1"/>
</dbReference>
<name>A0ABS7U2T1_9BACT</name>
<dbReference type="EMBL" id="JAIRAU010000052">
    <property type="protein sequence ID" value="MBZ5714824.1"/>
    <property type="molecule type" value="Genomic_DNA"/>
</dbReference>
<dbReference type="SUPFAM" id="SSF54637">
    <property type="entry name" value="Thioesterase/thiol ester dehydrase-isomerase"/>
    <property type="match status" value="1"/>
</dbReference>